<accession>A0ACC1Z0G1</accession>
<comment type="caution">
    <text evidence="1">The sequence shown here is derived from an EMBL/GenBank/DDBJ whole genome shotgun (WGS) entry which is preliminary data.</text>
</comment>
<dbReference type="Proteomes" id="UP001164539">
    <property type="component" value="Chromosome 1"/>
</dbReference>
<keyword evidence="2" id="KW-1185">Reference proteome</keyword>
<organism evidence="1 2">
    <name type="scientific">Melia azedarach</name>
    <name type="common">Chinaberry tree</name>
    <dbReference type="NCBI Taxonomy" id="155640"/>
    <lineage>
        <taxon>Eukaryota</taxon>
        <taxon>Viridiplantae</taxon>
        <taxon>Streptophyta</taxon>
        <taxon>Embryophyta</taxon>
        <taxon>Tracheophyta</taxon>
        <taxon>Spermatophyta</taxon>
        <taxon>Magnoliopsida</taxon>
        <taxon>eudicotyledons</taxon>
        <taxon>Gunneridae</taxon>
        <taxon>Pentapetalae</taxon>
        <taxon>rosids</taxon>
        <taxon>malvids</taxon>
        <taxon>Sapindales</taxon>
        <taxon>Meliaceae</taxon>
        <taxon>Melia</taxon>
    </lineage>
</organism>
<evidence type="ECO:0000313" key="1">
    <source>
        <dbReference type="EMBL" id="KAJ4728869.1"/>
    </source>
</evidence>
<sequence length="563" mass="62591">MDRRRTGSPVYGRQWSGGSSSSGSSSPAHPQSRLQPALSSIKRNQNVAAKAAAQRLAQVMASQTSVATEDDDIDDDHDDDLAFRFPAPSTFSSRASHRTSSNNNTTLTANSIARANRSPSPALGRTFVEHTTSVRSTSAGRPSTMSVRTTPLMPPSKPSIRTPVAMPPIEPPISRNKDKSRFTSDMPQLNSKDAGDQREASALRDELDMLQEENENLLDKLRLAEERHEESEARARELEKQVASLGEGVSLEAKLLSRKEAALRQREAALKAAKQRTDGRGDEISSLRSEIQKLKDDTATAVEQLQEAESETKALRSMTQRMILTQEEMEEVVLKRCWLARYWGLAVQHGICADIAVAKHEHWSALAPLPFEIVISAGQKAKEESWDRVGGDPDRSKVARDMSDLTGEGNIETMLSVEMGLRELASLKVEDAVVLALAQHRRPNMVRQSISDSKLPGDPKFTEAFELSEEEAEDVLFKEAWLTYFWRRAKVHVVEEDIADERLQFWISRSGQSPTSHDAVDVERGLLELRKLGIEQQLWEASRREIDFPAANYKVAADSEISS</sequence>
<evidence type="ECO:0000313" key="2">
    <source>
        <dbReference type="Proteomes" id="UP001164539"/>
    </source>
</evidence>
<proteinExistence type="predicted"/>
<reference evidence="1 2" key="1">
    <citation type="journal article" date="2023" name="Science">
        <title>Complex scaffold remodeling in plant triterpene biosynthesis.</title>
        <authorList>
            <person name="De La Pena R."/>
            <person name="Hodgson H."/>
            <person name="Liu J.C."/>
            <person name="Stephenson M.J."/>
            <person name="Martin A.C."/>
            <person name="Owen C."/>
            <person name="Harkess A."/>
            <person name="Leebens-Mack J."/>
            <person name="Jimenez L.E."/>
            <person name="Osbourn A."/>
            <person name="Sattely E.S."/>
        </authorList>
    </citation>
    <scope>NUCLEOTIDE SEQUENCE [LARGE SCALE GENOMIC DNA]</scope>
    <source>
        <strain evidence="2">cv. JPN11</strain>
        <tissue evidence="1">Leaf</tissue>
    </source>
</reference>
<dbReference type="EMBL" id="CM051394">
    <property type="protein sequence ID" value="KAJ4728869.1"/>
    <property type="molecule type" value="Genomic_DNA"/>
</dbReference>
<gene>
    <name evidence="1" type="ORF">OWV82_001738</name>
</gene>
<protein>
    <submittedName>
        <fullName evidence="1">Coiled-coil domain-containing protein SCD2-like</fullName>
    </submittedName>
</protein>
<name>A0ACC1Z0G1_MELAZ</name>